<dbReference type="EMBL" id="ABFK02000018">
    <property type="protein sequence ID" value="EDS03425.1"/>
    <property type="molecule type" value="Genomic_DNA"/>
</dbReference>
<dbReference type="HOGENOM" id="CLU_2986317_0_0_10"/>
<name>B0MW12_9BACT</name>
<dbReference type="AlphaFoldDB" id="B0MW12"/>
<dbReference type="Proteomes" id="UP000005819">
    <property type="component" value="Unassembled WGS sequence"/>
</dbReference>
<sequence>MVLKVDLCFRDCYKQKNPAEPAGFKRYTYDESYTRHLHLRIDIIIPIIETESPTISE</sequence>
<organism evidence="1 2">
    <name type="scientific">Alistipes putredinis DSM 17216</name>
    <dbReference type="NCBI Taxonomy" id="445970"/>
    <lineage>
        <taxon>Bacteria</taxon>
        <taxon>Pseudomonadati</taxon>
        <taxon>Bacteroidota</taxon>
        <taxon>Bacteroidia</taxon>
        <taxon>Bacteroidales</taxon>
        <taxon>Rikenellaceae</taxon>
        <taxon>Alistipes</taxon>
    </lineage>
</organism>
<comment type="caution">
    <text evidence="1">The sequence shown here is derived from an EMBL/GenBank/DDBJ whole genome shotgun (WGS) entry which is preliminary data.</text>
</comment>
<keyword evidence="2" id="KW-1185">Reference proteome</keyword>
<reference evidence="1" key="1">
    <citation type="submission" date="2007-10" db="EMBL/GenBank/DDBJ databases">
        <authorList>
            <person name="Fulton L."/>
            <person name="Clifton S."/>
            <person name="Fulton B."/>
            <person name="Xu J."/>
            <person name="Minx P."/>
            <person name="Pepin K.H."/>
            <person name="Johnson M."/>
            <person name="Thiruvilangam P."/>
            <person name="Bhonagiri V."/>
            <person name="Nash W.E."/>
            <person name="Mardis E.R."/>
            <person name="Wilson R.K."/>
        </authorList>
    </citation>
    <scope>NUCLEOTIDE SEQUENCE [LARGE SCALE GENOMIC DNA]</scope>
    <source>
        <strain evidence="1">DSM 17216</strain>
    </source>
</reference>
<evidence type="ECO:0000313" key="1">
    <source>
        <dbReference type="EMBL" id="EDS03425.1"/>
    </source>
</evidence>
<protein>
    <submittedName>
        <fullName evidence="1">Uncharacterized protein</fullName>
    </submittedName>
</protein>
<reference evidence="1" key="2">
    <citation type="submission" date="2013-09" db="EMBL/GenBank/DDBJ databases">
        <title>Draft genome sequence of Alistipes putredinis (DSM 17216).</title>
        <authorList>
            <person name="Sudarsanam P."/>
            <person name="Ley R."/>
            <person name="Guruge J."/>
            <person name="Turnbaugh P.J."/>
            <person name="Mahowald M."/>
            <person name="Liep D."/>
            <person name="Gordon J."/>
        </authorList>
    </citation>
    <scope>NUCLEOTIDE SEQUENCE</scope>
    <source>
        <strain evidence="1">DSM 17216</strain>
    </source>
</reference>
<proteinExistence type="predicted"/>
<gene>
    <name evidence="1" type="ORF">ALIPUT_01244</name>
</gene>
<evidence type="ECO:0000313" key="2">
    <source>
        <dbReference type="Proteomes" id="UP000005819"/>
    </source>
</evidence>
<accession>B0MW12</accession>